<accession>A0A4Y2S2M1</accession>
<reference evidence="2 3" key="1">
    <citation type="journal article" date="2019" name="Sci. Rep.">
        <title>Orb-weaving spider Araneus ventricosus genome elucidates the spidroin gene catalogue.</title>
        <authorList>
            <person name="Kono N."/>
            <person name="Nakamura H."/>
            <person name="Ohtoshi R."/>
            <person name="Moran D.A.P."/>
            <person name="Shinohara A."/>
            <person name="Yoshida Y."/>
            <person name="Fujiwara M."/>
            <person name="Mori M."/>
            <person name="Tomita M."/>
            <person name="Arakawa K."/>
        </authorList>
    </citation>
    <scope>NUCLEOTIDE SEQUENCE [LARGE SCALE GENOMIC DNA]</scope>
</reference>
<evidence type="ECO:0000313" key="3">
    <source>
        <dbReference type="Proteomes" id="UP000499080"/>
    </source>
</evidence>
<proteinExistence type="predicted"/>
<dbReference type="AlphaFoldDB" id="A0A4Y2S2M1"/>
<dbReference type="Proteomes" id="UP000499080">
    <property type="component" value="Unassembled WGS sequence"/>
</dbReference>
<dbReference type="EMBL" id="BGPR01019545">
    <property type="protein sequence ID" value="GBN82241.1"/>
    <property type="molecule type" value="Genomic_DNA"/>
</dbReference>
<keyword evidence="3" id="KW-1185">Reference proteome</keyword>
<comment type="caution">
    <text evidence="2">The sequence shown here is derived from an EMBL/GenBank/DDBJ whole genome shotgun (WGS) entry which is preliminary data.</text>
</comment>
<organism evidence="2 3">
    <name type="scientific">Araneus ventricosus</name>
    <name type="common">Orbweaver spider</name>
    <name type="synonym">Epeira ventricosa</name>
    <dbReference type="NCBI Taxonomy" id="182803"/>
    <lineage>
        <taxon>Eukaryota</taxon>
        <taxon>Metazoa</taxon>
        <taxon>Ecdysozoa</taxon>
        <taxon>Arthropoda</taxon>
        <taxon>Chelicerata</taxon>
        <taxon>Arachnida</taxon>
        <taxon>Araneae</taxon>
        <taxon>Araneomorphae</taxon>
        <taxon>Entelegynae</taxon>
        <taxon>Araneoidea</taxon>
        <taxon>Araneidae</taxon>
        <taxon>Araneus</taxon>
    </lineage>
</organism>
<evidence type="ECO:0000256" key="1">
    <source>
        <dbReference type="SAM" id="MobiDB-lite"/>
    </source>
</evidence>
<protein>
    <submittedName>
        <fullName evidence="2">Uncharacterized protein</fullName>
    </submittedName>
</protein>
<evidence type="ECO:0000313" key="2">
    <source>
        <dbReference type="EMBL" id="GBN82241.1"/>
    </source>
</evidence>
<name>A0A4Y2S2M1_ARAVE</name>
<gene>
    <name evidence="2" type="ORF">AVEN_248609_1</name>
</gene>
<feature type="region of interest" description="Disordered" evidence="1">
    <location>
        <begin position="42"/>
        <end position="61"/>
    </location>
</feature>
<sequence>MRIFCLVSQDVGINYSHYECIWFHRIARTAYTLNPFFSVSHSKRPQRHSDKVSVSGPEGSRLETRFSRRSAVPNVLPLVRCGTLERVPAKVPSLSSDHGSK</sequence>